<organism evidence="3 4">
    <name type="scientific">Effrenium voratum</name>
    <dbReference type="NCBI Taxonomy" id="2562239"/>
    <lineage>
        <taxon>Eukaryota</taxon>
        <taxon>Sar</taxon>
        <taxon>Alveolata</taxon>
        <taxon>Dinophyceae</taxon>
        <taxon>Suessiales</taxon>
        <taxon>Symbiodiniaceae</taxon>
        <taxon>Effrenium</taxon>
    </lineage>
</organism>
<feature type="transmembrane region" description="Helical" evidence="2">
    <location>
        <begin position="889"/>
        <end position="909"/>
    </location>
</feature>
<feature type="transmembrane region" description="Helical" evidence="2">
    <location>
        <begin position="128"/>
        <end position="147"/>
    </location>
</feature>
<evidence type="ECO:0000256" key="1">
    <source>
        <dbReference type="SAM" id="MobiDB-lite"/>
    </source>
</evidence>
<accession>A0AA36MGA6</accession>
<sequence>MTASDTSDTEVDDFGEDYDQDSADTSADSDSGVCCTHNPTRRRSSIREMVSEATHQNFLSHIQASISVLFGAHIHVEADAEERPTLTEDTKELLGPLGNLKLGLTSAKEKINSLKTMGLKYQTMHHTFWSNLALAFWLGFWIAFVGLPNYALSARKFVYGETEKTAELFQARGKPWEHYWCDLSNSGLSNEDLLDVKDCTTTNDLQQADFEGQAFLNTTSSLDGKVCGYRPGRRYFGFFRRFWIGNAQGNYFPKIDGNEPVYIPPVNATFVTSEEEILADGGEKCLKLCEQKGSCSLWSFKSQSNGHIVGGICHFFNSTAVIDTRLTYNWQQWLGGSCESNAKKEYFCPDNAYGRMWNYAPITQKPRLSAWNSSAAAPPSTGSSDPELWCGLLPEKWSETWPNVVQMVVFSVFGGTGTTIQLCWQGFVGTFCACLNCFVMSLLFPEGGKGAVCTTVQMGLGKCAEGEMVYSSPGYQPWIGWLDTLGVLFLFMVSNSQINTIKFGMSWHFYFMMDFIDPETGRSTCPSYDKVFFDMICMSEYWFVVLVTTLLGCFFAVLVTFVPFPLFNTRKGYSELATVTNAVSSVWTEAVEYICGDRKTAQRFRLEAKIDMIGALNMTIDSNLKAAWWESAFLCRYEPKRQQLLTIQQNLQDVFDVLPAVKSCVLNEDFGGKHQEFINKMKPKLQAISQEATALMEQCTGAPNAPKKLRKTLLQAIAESAQHIRRLQRDLVKVYRDTSLDPSVDLADETILVFGLSFVARKAADLSSIINEETTWSCWRCDNLKLLCRGAWEGFVNTWSPSKIFCREHLEFAVRNFVGMAVVFFLAIALKNYIFVRYSAIMPATLALLISRFSSSAFTNNLHRLLGVLLGKVLPILILSGLSTLSCGAAFRSLAAFFCIWIYITVFSYMYYTSQTWSLVGCLVAGFGVYPLLTPCVNGNSIDPETFQLRYSELGQITMALAVQLAVDSLLKREGPADVAVRELKHLLHRIFLGYDGHKSGLQAIFTKDLPELQLALREAHDCMAKAKTLCVEADPKMQIVSGPYTPFKIELYKNALEKLQGCMVCLNLLIMSEKTWAVNESVRDVDAHDETQETTDYTDPTSHSILEIMTASSLFQAVEDEFLRYAVMTSQALEAILKHRIEAKLEHTDVEELMGCEKMIDSGFTFENLDRYLSEVSQRTRGIRTDKYELTNNLQARIVVAMRSFVGLSTRLADIHSLCLKANIT</sequence>
<name>A0AA36MGA6_9DINO</name>
<dbReference type="Proteomes" id="UP001178507">
    <property type="component" value="Unassembled WGS sequence"/>
</dbReference>
<evidence type="ECO:0000313" key="3">
    <source>
        <dbReference type="EMBL" id="CAJ1370814.1"/>
    </source>
</evidence>
<evidence type="ECO:0000256" key="2">
    <source>
        <dbReference type="SAM" id="Phobius"/>
    </source>
</evidence>
<gene>
    <name evidence="3" type="ORF">EVOR1521_LOCUS1297</name>
</gene>
<reference evidence="3" key="1">
    <citation type="submission" date="2023-08" db="EMBL/GenBank/DDBJ databases">
        <authorList>
            <person name="Chen Y."/>
            <person name="Shah S."/>
            <person name="Dougan E. K."/>
            <person name="Thang M."/>
            <person name="Chan C."/>
        </authorList>
    </citation>
    <scope>NUCLEOTIDE SEQUENCE</scope>
</reference>
<evidence type="ECO:0000313" key="4">
    <source>
        <dbReference type="Proteomes" id="UP001178507"/>
    </source>
</evidence>
<proteinExistence type="predicted"/>
<feature type="transmembrane region" description="Helical" evidence="2">
    <location>
        <begin position="812"/>
        <end position="829"/>
    </location>
</feature>
<feature type="region of interest" description="Disordered" evidence="1">
    <location>
        <begin position="1"/>
        <end position="39"/>
    </location>
</feature>
<feature type="compositionally biased region" description="Acidic residues" evidence="1">
    <location>
        <begin position="7"/>
        <end position="22"/>
    </location>
</feature>
<dbReference type="EMBL" id="CAUJNA010000038">
    <property type="protein sequence ID" value="CAJ1370814.1"/>
    <property type="molecule type" value="Genomic_DNA"/>
</dbReference>
<feature type="transmembrane region" description="Helical" evidence="2">
    <location>
        <begin position="916"/>
        <end position="933"/>
    </location>
</feature>
<dbReference type="AlphaFoldDB" id="A0AA36MGA6"/>
<keyword evidence="2" id="KW-0812">Transmembrane</keyword>
<feature type="transmembrane region" description="Helical" evidence="2">
    <location>
        <begin position="541"/>
        <end position="564"/>
    </location>
</feature>
<comment type="caution">
    <text evidence="3">The sequence shown here is derived from an EMBL/GenBank/DDBJ whole genome shotgun (WGS) entry which is preliminary data.</text>
</comment>
<keyword evidence="2" id="KW-0472">Membrane</keyword>
<feature type="transmembrane region" description="Helical" evidence="2">
    <location>
        <begin position="835"/>
        <end position="853"/>
    </location>
</feature>
<keyword evidence="4" id="KW-1185">Reference proteome</keyword>
<keyword evidence="2" id="KW-1133">Transmembrane helix</keyword>
<protein>
    <submittedName>
        <fullName evidence="3">Uncharacterized protein</fullName>
    </submittedName>
</protein>
<feature type="transmembrane region" description="Helical" evidence="2">
    <location>
        <begin position="865"/>
        <end position="883"/>
    </location>
</feature>